<keyword evidence="1" id="KW-0732">Signal</keyword>
<protein>
    <submittedName>
        <fullName evidence="2">Uncharacterized protein</fullName>
    </submittedName>
</protein>
<feature type="non-terminal residue" evidence="2">
    <location>
        <position position="153"/>
    </location>
</feature>
<feature type="signal peptide" evidence="1">
    <location>
        <begin position="1"/>
        <end position="20"/>
    </location>
</feature>
<accession>A0A1E1W2R2</accession>
<name>A0A1E1W2R2_PECGO</name>
<evidence type="ECO:0000256" key="1">
    <source>
        <dbReference type="SAM" id="SignalP"/>
    </source>
</evidence>
<organism evidence="2">
    <name type="scientific">Pectinophora gossypiella</name>
    <name type="common">Cotton pink bollworm</name>
    <name type="synonym">Depressaria gossypiella</name>
    <dbReference type="NCBI Taxonomy" id="13191"/>
    <lineage>
        <taxon>Eukaryota</taxon>
        <taxon>Metazoa</taxon>
        <taxon>Ecdysozoa</taxon>
        <taxon>Arthropoda</taxon>
        <taxon>Hexapoda</taxon>
        <taxon>Insecta</taxon>
        <taxon>Pterygota</taxon>
        <taxon>Neoptera</taxon>
        <taxon>Endopterygota</taxon>
        <taxon>Lepidoptera</taxon>
        <taxon>Glossata</taxon>
        <taxon>Ditrysia</taxon>
        <taxon>Gelechioidea</taxon>
        <taxon>Gelechiidae</taxon>
        <taxon>Apatetrinae</taxon>
        <taxon>Pectinophora</taxon>
    </lineage>
</organism>
<reference evidence="2" key="1">
    <citation type="submission" date="2015-09" db="EMBL/GenBank/DDBJ databases">
        <title>De novo assembly of Pectinophora gossypiella (Pink Bollworm) gut transcriptome.</title>
        <authorList>
            <person name="Tassone E.E."/>
        </authorList>
    </citation>
    <scope>NUCLEOTIDE SEQUENCE</scope>
</reference>
<evidence type="ECO:0000313" key="2">
    <source>
        <dbReference type="EMBL" id="JAT81265.1"/>
    </source>
</evidence>
<sequence>MSKVIKLFISILILNSQVHSKPNRRHIREIRSSKTINHIQQPTLLGTRLEEPRKTYYALGKHIMDVEKYPDPPSSNDLEGNNLNKYRTKRQQGSYQQNNINENNKYNTTDRNIPNGYTSEYDLSNIRESDYNNHNNVFVNDVYNKTVNNLALN</sequence>
<gene>
    <name evidence="2" type="ORF">g.17461</name>
</gene>
<feature type="chain" id="PRO_5009115131" evidence="1">
    <location>
        <begin position="21"/>
        <end position="153"/>
    </location>
</feature>
<dbReference type="AlphaFoldDB" id="A0A1E1W2R2"/>
<proteinExistence type="predicted"/>
<dbReference type="EMBL" id="GDQN01009789">
    <property type="protein sequence ID" value="JAT81265.1"/>
    <property type="molecule type" value="Transcribed_RNA"/>
</dbReference>